<dbReference type="PRINTS" id="PR01346">
    <property type="entry name" value="HELNAPAPROT"/>
</dbReference>
<comment type="similarity">
    <text evidence="1 2">Belongs to the Dps family.</text>
</comment>
<dbReference type="InterPro" id="IPR008331">
    <property type="entry name" value="Ferritin_DPS_dom"/>
</dbReference>
<dbReference type="GO" id="GO:0008199">
    <property type="term" value="F:ferric iron binding"/>
    <property type="evidence" value="ECO:0007669"/>
    <property type="project" value="InterPro"/>
</dbReference>
<dbReference type="EMBL" id="VFOZ01000001">
    <property type="protein sequence ID" value="TQL95053.1"/>
    <property type="molecule type" value="Genomic_DNA"/>
</dbReference>
<dbReference type="GO" id="GO:0003677">
    <property type="term" value="F:DNA binding"/>
    <property type="evidence" value="ECO:0007669"/>
    <property type="project" value="UniProtKB-KW"/>
</dbReference>
<evidence type="ECO:0000313" key="4">
    <source>
        <dbReference type="EMBL" id="TQL95053.1"/>
    </source>
</evidence>
<keyword evidence="4" id="KW-0238">DNA-binding</keyword>
<dbReference type="SUPFAM" id="SSF47240">
    <property type="entry name" value="Ferritin-like"/>
    <property type="match status" value="1"/>
</dbReference>
<dbReference type="InterPro" id="IPR012347">
    <property type="entry name" value="Ferritin-like"/>
</dbReference>
<dbReference type="PANTHER" id="PTHR42932">
    <property type="entry name" value="GENERAL STRESS PROTEIN 20U"/>
    <property type="match status" value="1"/>
</dbReference>
<name>A0A543CD81_9ACTN</name>
<dbReference type="InterPro" id="IPR002177">
    <property type="entry name" value="DPS_DNA-bd"/>
</dbReference>
<gene>
    <name evidence="4" type="ORF">FB559_0546</name>
</gene>
<dbReference type="Proteomes" id="UP000316096">
    <property type="component" value="Unassembled WGS sequence"/>
</dbReference>
<feature type="domain" description="Ferritin/DPS" evidence="3">
    <location>
        <begin position="19"/>
        <end position="152"/>
    </location>
</feature>
<dbReference type="RefSeq" id="WP_141952865.1">
    <property type="nucleotide sequence ID" value="NZ_VFOZ01000001.1"/>
</dbReference>
<evidence type="ECO:0000256" key="2">
    <source>
        <dbReference type="RuleBase" id="RU003875"/>
    </source>
</evidence>
<dbReference type="InterPro" id="IPR009078">
    <property type="entry name" value="Ferritin-like_SF"/>
</dbReference>
<keyword evidence="5" id="KW-1185">Reference proteome</keyword>
<dbReference type="PIRSF" id="PIRSF005900">
    <property type="entry name" value="Dps"/>
    <property type="match status" value="1"/>
</dbReference>
<organism evidence="4 5">
    <name type="scientific">Actinoallomurus bryophytorum</name>
    <dbReference type="NCBI Taxonomy" id="1490222"/>
    <lineage>
        <taxon>Bacteria</taxon>
        <taxon>Bacillati</taxon>
        <taxon>Actinomycetota</taxon>
        <taxon>Actinomycetes</taxon>
        <taxon>Streptosporangiales</taxon>
        <taxon>Thermomonosporaceae</taxon>
        <taxon>Actinoallomurus</taxon>
    </lineage>
</organism>
<dbReference type="OrthoDB" id="9797687at2"/>
<protein>
    <submittedName>
        <fullName evidence="4">Starvation-inducible DNA-binding protein</fullName>
    </submittedName>
</protein>
<accession>A0A543CD81</accession>
<reference evidence="4 5" key="1">
    <citation type="submission" date="2019-06" db="EMBL/GenBank/DDBJ databases">
        <title>Sequencing the genomes of 1000 actinobacteria strains.</title>
        <authorList>
            <person name="Klenk H.-P."/>
        </authorList>
    </citation>
    <scope>NUCLEOTIDE SEQUENCE [LARGE SCALE GENOMIC DNA]</scope>
    <source>
        <strain evidence="4 5">DSM 102200</strain>
    </source>
</reference>
<dbReference type="PANTHER" id="PTHR42932:SF2">
    <property type="entry name" value="DNA PROTECTION DURING STARVATION PROTEIN 1"/>
    <property type="match status" value="1"/>
</dbReference>
<proteinExistence type="inferred from homology"/>
<dbReference type="AlphaFoldDB" id="A0A543CD81"/>
<comment type="caution">
    <text evidence="4">The sequence shown here is derived from an EMBL/GenBank/DDBJ whole genome shotgun (WGS) entry which is preliminary data.</text>
</comment>
<evidence type="ECO:0000313" key="5">
    <source>
        <dbReference type="Proteomes" id="UP000316096"/>
    </source>
</evidence>
<evidence type="ECO:0000259" key="3">
    <source>
        <dbReference type="Pfam" id="PF00210"/>
    </source>
</evidence>
<sequence length="155" mass="17189">MTTVKSSLTDEARRVTGAVLQEALVDLIDLHLSAKQAHWNLTGRNFRSIHLQLDEVVDLARKHADTVAERAVAIGVNPDGRARTIAENTKLHPLESGSLPDDKVIAAITDTLGEMGKRFRDRIETTDDTDLVSQDILIAAAQDLDEQHWMFAVQR</sequence>
<dbReference type="Pfam" id="PF00210">
    <property type="entry name" value="Ferritin"/>
    <property type="match status" value="1"/>
</dbReference>
<evidence type="ECO:0000256" key="1">
    <source>
        <dbReference type="ARBA" id="ARBA00009497"/>
    </source>
</evidence>
<dbReference type="Gene3D" id="1.20.1260.10">
    <property type="match status" value="1"/>
</dbReference>
<dbReference type="CDD" id="cd01043">
    <property type="entry name" value="DPS"/>
    <property type="match status" value="1"/>
</dbReference>